<dbReference type="Pfam" id="PF21597">
    <property type="entry name" value="TetR_C_43"/>
    <property type="match status" value="1"/>
</dbReference>
<evidence type="ECO:0000259" key="5">
    <source>
        <dbReference type="PROSITE" id="PS50977"/>
    </source>
</evidence>
<evidence type="ECO:0000313" key="6">
    <source>
        <dbReference type="EMBL" id="GAA4562569.1"/>
    </source>
</evidence>
<dbReference type="Pfam" id="PF00440">
    <property type="entry name" value="TetR_N"/>
    <property type="match status" value="1"/>
</dbReference>
<dbReference type="EMBL" id="BAABGU010000002">
    <property type="protein sequence ID" value="GAA4562569.1"/>
    <property type="molecule type" value="Genomic_DNA"/>
</dbReference>
<feature type="DNA-binding region" description="H-T-H motif" evidence="4">
    <location>
        <begin position="35"/>
        <end position="54"/>
    </location>
</feature>
<dbReference type="InterPro" id="IPR049445">
    <property type="entry name" value="TetR_SbtR-like_C"/>
</dbReference>
<dbReference type="PANTHER" id="PTHR30055:SF234">
    <property type="entry name" value="HTH-TYPE TRANSCRIPTIONAL REGULATOR BETI"/>
    <property type="match status" value="1"/>
</dbReference>
<dbReference type="Gene3D" id="1.10.357.10">
    <property type="entry name" value="Tetracycline Repressor, domain 2"/>
    <property type="match status" value="1"/>
</dbReference>
<keyword evidence="2 4" id="KW-0238">DNA-binding</keyword>
<keyword evidence="1" id="KW-0805">Transcription regulation</keyword>
<evidence type="ECO:0000256" key="4">
    <source>
        <dbReference type="PROSITE-ProRule" id="PRU00335"/>
    </source>
</evidence>
<dbReference type="InterPro" id="IPR036271">
    <property type="entry name" value="Tet_transcr_reg_TetR-rel_C_sf"/>
</dbReference>
<sequence>MSDTLGVRQAGARRSREAVLTAAAAAFVEQGVQAPVRDIAGRAGVGVGTVYRHFPTRADLVSAVYRHQVDDCTALAAQLRQQPIPAVDALDRWVAAFVDFLVTKHGLSVALGSEDPSLANLHALVLDELVPACETLLAASQEAGEIDRQITAYTLLRGIGNLCILGPDYDRDDARQMVARLLAGCRTRGSTISGPDAARAAQRPGFC</sequence>
<evidence type="ECO:0000313" key="7">
    <source>
        <dbReference type="Proteomes" id="UP001500307"/>
    </source>
</evidence>
<dbReference type="Proteomes" id="UP001500307">
    <property type="component" value="Unassembled WGS sequence"/>
</dbReference>
<dbReference type="InterPro" id="IPR050109">
    <property type="entry name" value="HTH-type_TetR-like_transc_reg"/>
</dbReference>
<evidence type="ECO:0000256" key="2">
    <source>
        <dbReference type="ARBA" id="ARBA00023125"/>
    </source>
</evidence>
<dbReference type="InterPro" id="IPR001647">
    <property type="entry name" value="HTH_TetR"/>
</dbReference>
<dbReference type="SUPFAM" id="SSF46689">
    <property type="entry name" value="Homeodomain-like"/>
    <property type="match status" value="1"/>
</dbReference>
<protein>
    <submittedName>
        <fullName evidence="6">TetR/AcrR family transcriptional regulator</fullName>
    </submittedName>
</protein>
<dbReference type="RefSeq" id="WP_346115984.1">
    <property type="nucleotide sequence ID" value="NZ_BAABGU010000002.1"/>
</dbReference>
<dbReference type="SUPFAM" id="SSF48498">
    <property type="entry name" value="Tetracyclin repressor-like, C-terminal domain"/>
    <property type="match status" value="1"/>
</dbReference>
<keyword evidence="7" id="KW-1185">Reference proteome</keyword>
<evidence type="ECO:0000256" key="1">
    <source>
        <dbReference type="ARBA" id="ARBA00023015"/>
    </source>
</evidence>
<name>A0ABP8S5X5_9ACTN</name>
<accession>A0ABP8S5X5</accession>
<comment type="caution">
    <text evidence="6">The sequence shown here is derived from an EMBL/GenBank/DDBJ whole genome shotgun (WGS) entry which is preliminary data.</text>
</comment>
<organism evidence="6 7">
    <name type="scientific">Micromonospora coerulea</name>
    <dbReference type="NCBI Taxonomy" id="47856"/>
    <lineage>
        <taxon>Bacteria</taxon>
        <taxon>Bacillati</taxon>
        <taxon>Actinomycetota</taxon>
        <taxon>Actinomycetes</taxon>
        <taxon>Micromonosporales</taxon>
        <taxon>Micromonosporaceae</taxon>
        <taxon>Micromonospora</taxon>
    </lineage>
</organism>
<feature type="domain" description="HTH tetR-type" evidence="5">
    <location>
        <begin position="13"/>
        <end position="72"/>
    </location>
</feature>
<reference evidence="7" key="1">
    <citation type="journal article" date="2019" name="Int. J. Syst. Evol. Microbiol.">
        <title>The Global Catalogue of Microorganisms (GCM) 10K type strain sequencing project: providing services to taxonomists for standard genome sequencing and annotation.</title>
        <authorList>
            <consortium name="The Broad Institute Genomics Platform"/>
            <consortium name="The Broad Institute Genome Sequencing Center for Infectious Disease"/>
            <person name="Wu L."/>
            <person name="Ma J."/>
        </authorList>
    </citation>
    <scope>NUCLEOTIDE SEQUENCE [LARGE SCALE GENOMIC DNA]</scope>
    <source>
        <strain evidence="7">JCM 3175</strain>
    </source>
</reference>
<proteinExistence type="predicted"/>
<evidence type="ECO:0000256" key="3">
    <source>
        <dbReference type="ARBA" id="ARBA00023163"/>
    </source>
</evidence>
<dbReference type="PROSITE" id="PS50977">
    <property type="entry name" value="HTH_TETR_2"/>
    <property type="match status" value="1"/>
</dbReference>
<dbReference type="PRINTS" id="PR00455">
    <property type="entry name" value="HTHTETR"/>
</dbReference>
<dbReference type="PANTHER" id="PTHR30055">
    <property type="entry name" value="HTH-TYPE TRANSCRIPTIONAL REGULATOR RUTR"/>
    <property type="match status" value="1"/>
</dbReference>
<keyword evidence="3" id="KW-0804">Transcription</keyword>
<dbReference type="InterPro" id="IPR009057">
    <property type="entry name" value="Homeodomain-like_sf"/>
</dbReference>
<gene>
    <name evidence="6" type="ORF">GCM10023176_04400</name>
</gene>